<gene>
    <name evidence="1" type="ORF">NP493_829g01027</name>
</gene>
<dbReference type="EMBL" id="JAODUO010000828">
    <property type="protein sequence ID" value="KAK2174109.1"/>
    <property type="molecule type" value="Genomic_DNA"/>
</dbReference>
<dbReference type="AlphaFoldDB" id="A0AAD9KM31"/>
<keyword evidence="2" id="KW-1185">Reference proteome</keyword>
<protein>
    <submittedName>
        <fullName evidence="1">Uncharacterized protein</fullName>
    </submittedName>
</protein>
<organism evidence="1 2">
    <name type="scientific">Ridgeia piscesae</name>
    <name type="common">Tubeworm</name>
    <dbReference type="NCBI Taxonomy" id="27915"/>
    <lineage>
        <taxon>Eukaryota</taxon>
        <taxon>Metazoa</taxon>
        <taxon>Spiralia</taxon>
        <taxon>Lophotrochozoa</taxon>
        <taxon>Annelida</taxon>
        <taxon>Polychaeta</taxon>
        <taxon>Sedentaria</taxon>
        <taxon>Canalipalpata</taxon>
        <taxon>Sabellida</taxon>
        <taxon>Siboglinidae</taxon>
        <taxon>Ridgeia</taxon>
    </lineage>
</organism>
<evidence type="ECO:0000313" key="2">
    <source>
        <dbReference type="Proteomes" id="UP001209878"/>
    </source>
</evidence>
<accession>A0AAD9KM31</accession>
<evidence type="ECO:0000313" key="1">
    <source>
        <dbReference type="EMBL" id="KAK2174109.1"/>
    </source>
</evidence>
<reference evidence="1" key="1">
    <citation type="journal article" date="2023" name="Mol. Biol. Evol.">
        <title>Third-Generation Sequencing Reveals the Adaptive Role of the Epigenome in Three Deep-Sea Polychaetes.</title>
        <authorList>
            <person name="Perez M."/>
            <person name="Aroh O."/>
            <person name="Sun Y."/>
            <person name="Lan Y."/>
            <person name="Juniper S.K."/>
            <person name="Young C.R."/>
            <person name="Angers B."/>
            <person name="Qian P.Y."/>
        </authorList>
    </citation>
    <scope>NUCLEOTIDE SEQUENCE</scope>
    <source>
        <strain evidence="1">R07B-5</strain>
    </source>
</reference>
<name>A0AAD9KM31_RIDPI</name>
<dbReference type="Proteomes" id="UP001209878">
    <property type="component" value="Unassembled WGS sequence"/>
</dbReference>
<proteinExistence type="predicted"/>
<sequence>MTLELQLHPAVLSLSTYRAATVTASPSNSSPLLACRALTTDQLKRLTFEQKKAVTTDQIKALNADQKEALTGITAQTFYGAGSLDALSAPVHSPRSIGCPLTPVTVTVVAVGVACALLRL</sequence>
<comment type="caution">
    <text evidence="1">The sequence shown here is derived from an EMBL/GenBank/DDBJ whole genome shotgun (WGS) entry which is preliminary data.</text>
</comment>